<feature type="region of interest" description="Disordered" evidence="3">
    <location>
        <begin position="24"/>
        <end position="67"/>
    </location>
</feature>
<feature type="compositionally biased region" description="Low complexity" evidence="3">
    <location>
        <begin position="501"/>
        <end position="513"/>
    </location>
</feature>
<evidence type="ECO:0000313" key="4">
    <source>
        <dbReference type="EMBL" id="RAL64104.1"/>
    </source>
</evidence>
<dbReference type="OrthoDB" id="5600002at2759"/>
<feature type="compositionally biased region" description="Polar residues" evidence="3">
    <location>
        <begin position="441"/>
        <end position="474"/>
    </location>
</feature>
<evidence type="ECO:0008006" key="6">
    <source>
        <dbReference type="Google" id="ProtNLM"/>
    </source>
</evidence>
<evidence type="ECO:0000256" key="3">
    <source>
        <dbReference type="SAM" id="MobiDB-lite"/>
    </source>
</evidence>
<name>A0A395IW54_9HELO</name>
<feature type="compositionally biased region" description="Basic and acidic residues" evidence="3">
    <location>
        <begin position="476"/>
        <end position="487"/>
    </location>
</feature>
<feature type="compositionally biased region" description="Polar residues" evidence="3">
    <location>
        <begin position="369"/>
        <end position="379"/>
    </location>
</feature>
<feature type="compositionally biased region" description="Polar residues" evidence="3">
    <location>
        <begin position="522"/>
        <end position="531"/>
    </location>
</feature>
<protein>
    <recommendedName>
        <fullName evidence="6">LisH domain-containing protein</fullName>
    </recommendedName>
</protein>
<gene>
    <name evidence="4" type="ORF">DID88_003292</name>
</gene>
<dbReference type="EMBL" id="QKRW01000016">
    <property type="protein sequence ID" value="RAL64104.1"/>
    <property type="molecule type" value="Genomic_DNA"/>
</dbReference>
<feature type="compositionally biased region" description="Low complexity" evidence="3">
    <location>
        <begin position="139"/>
        <end position="155"/>
    </location>
</feature>
<comment type="caution">
    <text evidence="4">The sequence shown here is derived from an EMBL/GenBank/DDBJ whole genome shotgun (WGS) entry which is preliminary data.</text>
</comment>
<feature type="compositionally biased region" description="Polar residues" evidence="3">
    <location>
        <begin position="165"/>
        <end position="178"/>
    </location>
</feature>
<dbReference type="PANTHER" id="PTHR12610">
    <property type="entry name" value="SINGLE STRANDED DNA BINDING PROTEIN"/>
    <property type="match status" value="1"/>
</dbReference>
<evidence type="ECO:0000313" key="5">
    <source>
        <dbReference type="Proteomes" id="UP000249056"/>
    </source>
</evidence>
<dbReference type="GO" id="GO:0005634">
    <property type="term" value="C:nucleus"/>
    <property type="evidence" value="ECO:0007669"/>
    <property type="project" value="UniProtKB-SubCell"/>
</dbReference>
<feature type="region of interest" description="Disordered" evidence="3">
    <location>
        <begin position="441"/>
        <end position="531"/>
    </location>
</feature>
<feature type="compositionally biased region" description="Polar residues" evidence="3">
    <location>
        <begin position="217"/>
        <end position="241"/>
    </location>
</feature>
<organism evidence="4 5">
    <name type="scientific">Monilinia fructigena</name>
    <dbReference type="NCBI Taxonomy" id="38457"/>
    <lineage>
        <taxon>Eukaryota</taxon>
        <taxon>Fungi</taxon>
        <taxon>Dikarya</taxon>
        <taxon>Ascomycota</taxon>
        <taxon>Pezizomycotina</taxon>
        <taxon>Leotiomycetes</taxon>
        <taxon>Helotiales</taxon>
        <taxon>Sclerotiniaceae</taxon>
        <taxon>Monilinia</taxon>
    </lineage>
</organism>
<reference evidence="4 5" key="1">
    <citation type="submission" date="2018-06" db="EMBL/GenBank/DDBJ databases">
        <title>Genome Sequence of the Brown Rot Fungal Pathogen Monilinia fructigena.</title>
        <authorList>
            <person name="Landi L."/>
            <person name="De Miccolis Angelini R.M."/>
            <person name="Pollastro S."/>
            <person name="Abate D."/>
            <person name="Faretra F."/>
            <person name="Romanazzi G."/>
        </authorList>
    </citation>
    <scope>NUCLEOTIDE SEQUENCE [LARGE SCALE GENOMIC DNA]</scope>
    <source>
        <strain evidence="4 5">Mfrg269</strain>
    </source>
</reference>
<sequence length="601" mass="63715">MNNVTMSGMPNMGGPVGGGIPMMNNGVAGGAARHSTNSPGRNDAEDGDDSKDDIDSKRPNDLPLPNLPKECPESCFLYEWFCLFWDMFNAQRGKGDARNVLSYVSTHRATPAQLRNINPMHAGAAYARMGPGSGGPSAQQLQQMQQMQIQKQAMQREPSDGNHPQRAQSPGSAENAPSPSKRPRLDGPAFNGQQGGMATSGRGQSTGMPAQQFPGFQGQNPAHKNLQAYQATLSQHQQKQMPNAAAGGPPNQGSPMMAQGADANAVAANSYGCEIGQNGATWPGGQQGGQGNHALQDYQMQLMLLEQQNKKRLMLARQEQDAIRPDGKEVPAALWTRSVNSPNPSEQMKRGTPHMNNPGIPSPLPEGQNRGSPSTMTSHGTGGQMDAGMAPQFYKIEDDDGTPTTGLIGKTGPNGGAPWLPTLLKAPTSYGYTSTTKHAATRSSCNANANGRTQPPSPQGSTAALPHLNNQTRQILRRENETKETKTKKGSAANLAAGATPSADPSQDAATPAPATPITPVHTKTFNNGSNPNGAVQPVNVSQMNDPQFDMLEFQNPMGGNTDVLTDFDFDTFLNDTNAATDDFSFDPSSFLGDNEISETV</sequence>
<comment type="subcellular location">
    <subcellularLocation>
        <location evidence="1">Nucleus</location>
    </subcellularLocation>
</comment>
<feature type="region of interest" description="Disordered" evidence="3">
    <location>
        <begin position="124"/>
        <end position="255"/>
    </location>
</feature>
<accession>A0A395IW54</accession>
<keyword evidence="5" id="KW-1185">Reference proteome</keyword>
<feature type="region of interest" description="Disordered" evidence="3">
    <location>
        <begin position="338"/>
        <end position="381"/>
    </location>
</feature>
<evidence type="ECO:0000256" key="2">
    <source>
        <dbReference type="ARBA" id="ARBA00023242"/>
    </source>
</evidence>
<evidence type="ECO:0000256" key="1">
    <source>
        <dbReference type="ARBA" id="ARBA00004123"/>
    </source>
</evidence>
<proteinExistence type="predicted"/>
<dbReference type="GO" id="GO:0045944">
    <property type="term" value="P:positive regulation of transcription by RNA polymerase II"/>
    <property type="evidence" value="ECO:0007669"/>
    <property type="project" value="TreeGrafter"/>
</dbReference>
<keyword evidence="2" id="KW-0539">Nucleus</keyword>
<dbReference type="Proteomes" id="UP000249056">
    <property type="component" value="Unassembled WGS sequence"/>
</dbReference>
<dbReference type="PANTHER" id="PTHR12610:SF12">
    <property type="entry name" value="SEQUENCE-SPECIFIC SINGLE-STRANDED DNA-BINDING PROTEIN, ISOFORM D"/>
    <property type="match status" value="1"/>
</dbReference>
<dbReference type="AlphaFoldDB" id="A0A395IW54"/>